<proteinExistence type="predicted"/>
<name>A0A0L8HXZ2_OCTBM</name>
<organism evidence="1">
    <name type="scientific">Octopus bimaculoides</name>
    <name type="common">California two-spotted octopus</name>
    <dbReference type="NCBI Taxonomy" id="37653"/>
    <lineage>
        <taxon>Eukaryota</taxon>
        <taxon>Metazoa</taxon>
        <taxon>Spiralia</taxon>
        <taxon>Lophotrochozoa</taxon>
        <taxon>Mollusca</taxon>
        <taxon>Cephalopoda</taxon>
        <taxon>Coleoidea</taxon>
        <taxon>Octopodiformes</taxon>
        <taxon>Octopoda</taxon>
        <taxon>Incirrata</taxon>
        <taxon>Octopodidae</taxon>
        <taxon>Octopus</taxon>
    </lineage>
</organism>
<accession>A0A0L8HXZ2</accession>
<dbReference type="EMBL" id="KQ417040">
    <property type="protein sequence ID" value="KOF94054.1"/>
    <property type="molecule type" value="Genomic_DNA"/>
</dbReference>
<dbReference type="AlphaFoldDB" id="A0A0L8HXZ2"/>
<evidence type="ECO:0000313" key="1">
    <source>
        <dbReference type="EMBL" id="KOF94054.1"/>
    </source>
</evidence>
<sequence>MPSPSFFTLSSLFTLILLPLLPPLLLLLLLLTPLVSWAERWNRSGPVMTSSLQRVSHLRHQDVFFLFHLTPT</sequence>
<protein>
    <submittedName>
        <fullName evidence="1">Uncharacterized protein</fullName>
    </submittedName>
</protein>
<gene>
    <name evidence="1" type="ORF">OCBIM_22002826mg</name>
</gene>
<reference evidence="1" key="1">
    <citation type="submission" date="2015-07" db="EMBL/GenBank/DDBJ databases">
        <title>MeaNS - Measles Nucleotide Surveillance Program.</title>
        <authorList>
            <person name="Tran T."/>
            <person name="Druce J."/>
        </authorList>
    </citation>
    <scope>NUCLEOTIDE SEQUENCE</scope>
    <source>
        <strain evidence="1">UCB-OBI-ISO-001</strain>
        <tissue evidence="1">Gonad</tissue>
    </source>
</reference>